<dbReference type="RefSeq" id="WP_283441631.1">
    <property type="nucleotide sequence ID" value="NZ_FXUL01000004.1"/>
</dbReference>
<dbReference type="InterPro" id="IPR054585">
    <property type="entry name" value="NDH2-like_C"/>
</dbReference>
<keyword evidence="6" id="KW-0560">Oxidoreductase</keyword>
<accession>A0ABY1Q084</accession>
<feature type="domain" description="External alternative NADH-ubiquinone oxidoreductase-like C-terminal" evidence="11">
    <location>
        <begin position="348"/>
        <end position="402"/>
    </location>
</feature>
<dbReference type="PANTHER" id="PTHR43706">
    <property type="entry name" value="NADH DEHYDROGENASE"/>
    <property type="match status" value="1"/>
</dbReference>
<proteinExistence type="inferred from homology"/>
<dbReference type="EMBL" id="FXUL01000004">
    <property type="protein sequence ID" value="SMP54714.1"/>
    <property type="molecule type" value="Genomic_DNA"/>
</dbReference>
<keyword evidence="3" id="KW-0285">Flavoprotein</keyword>
<evidence type="ECO:0000259" key="11">
    <source>
        <dbReference type="Pfam" id="PF22366"/>
    </source>
</evidence>
<keyword evidence="4" id="KW-0274">FAD</keyword>
<dbReference type="InterPro" id="IPR036188">
    <property type="entry name" value="FAD/NAD-bd_sf"/>
</dbReference>
<dbReference type="PRINTS" id="PR00411">
    <property type="entry name" value="PNDRDTASEI"/>
</dbReference>
<evidence type="ECO:0000256" key="9">
    <source>
        <dbReference type="SAM" id="Phobius"/>
    </source>
</evidence>
<dbReference type="EC" id="1.6.5.9" evidence="2"/>
<organism evidence="12 13">
    <name type="scientific">Noviherbaspirillum suwonense</name>
    <dbReference type="NCBI Taxonomy" id="1224511"/>
    <lineage>
        <taxon>Bacteria</taxon>
        <taxon>Pseudomonadati</taxon>
        <taxon>Pseudomonadota</taxon>
        <taxon>Betaproteobacteria</taxon>
        <taxon>Burkholderiales</taxon>
        <taxon>Oxalobacteraceae</taxon>
        <taxon>Noviherbaspirillum</taxon>
    </lineage>
</organism>
<protein>
    <recommendedName>
        <fullName evidence="2">NADH:ubiquinone reductase (non-electrogenic)</fullName>
        <ecNumber evidence="2">1.6.5.9</ecNumber>
    </recommendedName>
</protein>
<evidence type="ECO:0000256" key="7">
    <source>
        <dbReference type="ARBA" id="ARBA00023027"/>
    </source>
</evidence>
<gene>
    <name evidence="12" type="ORF">SAMN06295970_10457</name>
</gene>
<evidence type="ECO:0000256" key="8">
    <source>
        <dbReference type="ARBA" id="ARBA00047599"/>
    </source>
</evidence>
<evidence type="ECO:0000256" key="5">
    <source>
        <dbReference type="ARBA" id="ARBA00022946"/>
    </source>
</evidence>
<dbReference type="PRINTS" id="PR00368">
    <property type="entry name" value="FADPNR"/>
</dbReference>
<evidence type="ECO:0000256" key="1">
    <source>
        <dbReference type="ARBA" id="ARBA00005272"/>
    </source>
</evidence>
<comment type="caution">
    <text evidence="12">The sequence shown here is derived from an EMBL/GenBank/DDBJ whole genome shotgun (WGS) entry which is preliminary data.</text>
</comment>
<keyword evidence="9" id="KW-1133">Transmembrane helix</keyword>
<keyword evidence="9" id="KW-0472">Membrane</keyword>
<sequence>MTHIVILGCGFGGLEAARTLARADVRITLIDRSNHHLFQPLLYQVATAGLSGPAIAAPIRHILARQRNLTTLMGSVTSVDTNQRTVSLADGDVIAYDHLIVATGSTHSYFGNDQWAEFAPGLKTLGDAFEIRRRILMSFERAERETDEAAQSAWLTFVVVGGGATGVEMAGTMTEIGRYTLNGEYRRIDSRRARVVLVEGSDRVLPPYPPDLSEKARLQLVQLGVDVRTGCKVTAIDKDGVTYTGSNGEERLAAKTVIWSAGVAASPIGKTLGVQVDRAGRVPVGPDLTIPGHPEVYVVGDLASATSDGKPVPGVSPAAKQMGRTAARNILLRMRGKPPETFHYKDYGSLATIGRKSAVAQVGKIKFSGFPAWLFWLFVHVYFLIGFRSRLMVLTDWAWAYFTFKRNARLVVGTEEEPDVLEGGRPRRRIDQPG</sequence>
<keyword evidence="9" id="KW-0812">Transmembrane</keyword>
<evidence type="ECO:0000313" key="13">
    <source>
        <dbReference type="Proteomes" id="UP001158049"/>
    </source>
</evidence>
<dbReference type="Gene3D" id="3.50.50.100">
    <property type="match status" value="1"/>
</dbReference>
<dbReference type="Proteomes" id="UP001158049">
    <property type="component" value="Unassembled WGS sequence"/>
</dbReference>
<dbReference type="PANTHER" id="PTHR43706:SF47">
    <property type="entry name" value="EXTERNAL NADH-UBIQUINONE OXIDOREDUCTASE 1, MITOCHONDRIAL-RELATED"/>
    <property type="match status" value="1"/>
</dbReference>
<evidence type="ECO:0000259" key="10">
    <source>
        <dbReference type="Pfam" id="PF07992"/>
    </source>
</evidence>
<evidence type="ECO:0000256" key="3">
    <source>
        <dbReference type="ARBA" id="ARBA00022630"/>
    </source>
</evidence>
<feature type="domain" description="FAD/NAD(P)-binding" evidence="10">
    <location>
        <begin position="3"/>
        <end position="323"/>
    </location>
</feature>
<dbReference type="SUPFAM" id="SSF51905">
    <property type="entry name" value="FAD/NAD(P)-binding domain"/>
    <property type="match status" value="1"/>
</dbReference>
<dbReference type="Pfam" id="PF07992">
    <property type="entry name" value="Pyr_redox_2"/>
    <property type="match status" value="1"/>
</dbReference>
<dbReference type="InterPro" id="IPR023753">
    <property type="entry name" value="FAD/NAD-binding_dom"/>
</dbReference>
<dbReference type="InterPro" id="IPR045024">
    <property type="entry name" value="NDH-2"/>
</dbReference>
<comment type="similarity">
    <text evidence="1">Belongs to the NADH dehydrogenase family.</text>
</comment>
<evidence type="ECO:0000256" key="2">
    <source>
        <dbReference type="ARBA" id="ARBA00012637"/>
    </source>
</evidence>
<dbReference type="Pfam" id="PF22366">
    <property type="entry name" value="NDH2_C"/>
    <property type="match status" value="1"/>
</dbReference>
<evidence type="ECO:0000256" key="6">
    <source>
        <dbReference type="ARBA" id="ARBA00023002"/>
    </source>
</evidence>
<keyword evidence="7" id="KW-0520">NAD</keyword>
<comment type="catalytic activity">
    <reaction evidence="8">
        <text>a quinone + NADH + H(+) = a quinol + NAD(+)</text>
        <dbReference type="Rhea" id="RHEA:46160"/>
        <dbReference type="ChEBI" id="CHEBI:15378"/>
        <dbReference type="ChEBI" id="CHEBI:24646"/>
        <dbReference type="ChEBI" id="CHEBI:57540"/>
        <dbReference type="ChEBI" id="CHEBI:57945"/>
        <dbReference type="ChEBI" id="CHEBI:132124"/>
        <dbReference type="EC" id="1.6.5.9"/>
    </reaction>
</comment>
<name>A0ABY1Q084_9BURK</name>
<evidence type="ECO:0000313" key="12">
    <source>
        <dbReference type="EMBL" id="SMP54714.1"/>
    </source>
</evidence>
<evidence type="ECO:0000256" key="4">
    <source>
        <dbReference type="ARBA" id="ARBA00022827"/>
    </source>
</evidence>
<keyword evidence="5" id="KW-0809">Transit peptide</keyword>
<keyword evidence="13" id="KW-1185">Reference proteome</keyword>
<reference evidence="12 13" key="1">
    <citation type="submission" date="2017-05" db="EMBL/GenBank/DDBJ databases">
        <authorList>
            <person name="Varghese N."/>
            <person name="Submissions S."/>
        </authorList>
    </citation>
    <scope>NUCLEOTIDE SEQUENCE [LARGE SCALE GENOMIC DNA]</scope>
    <source>
        <strain evidence="12 13">DSM 26001</strain>
    </source>
</reference>
<feature type="transmembrane region" description="Helical" evidence="9">
    <location>
        <begin position="370"/>
        <end position="387"/>
    </location>
</feature>